<keyword evidence="2" id="KW-0812">Transmembrane</keyword>
<keyword evidence="2" id="KW-1133">Transmembrane helix</keyword>
<keyword evidence="2" id="KW-0472">Membrane</keyword>
<protein>
    <submittedName>
        <fullName evidence="3">Uncharacterized protein</fullName>
    </submittedName>
</protein>
<name>A0A8J8T7P5_HALGN</name>
<evidence type="ECO:0000313" key="3">
    <source>
        <dbReference type="EMBL" id="TNV85547.1"/>
    </source>
</evidence>
<sequence>MKKRPRLNSKVSRRRFGSLYEGLKINRGRAPLVYNLILVIRRFLFSITTVLMSDHPTFQIQLFQLSSFLNLIYLIKIKPFDNKKLNRLEVFNELIVLGSSIHLLIFTDLLYTDGYSVQLINNTAKMGGYSLIALSTLQISINLVFLILEMLDSVKKLCALLKTYCQRQTEKKDSFEECGYGDWMDVAKKRGNRRGKFSRYVERHEQRIQSQMHLDSEFGTSKSPKRKQLEPQRTEINKQFGLLSQQIQGYSSGNSTISNITVVRNSHSPQPSRFTSSFTLPHSETPSHSTAQGGLTISQILSNKSTATNHKQRTSSLSQLGNSAIMSYQLRMIENEIERQRDRQYIAARFLQQ</sequence>
<accession>A0A8J8T7P5</accession>
<evidence type="ECO:0000256" key="2">
    <source>
        <dbReference type="SAM" id="Phobius"/>
    </source>
</evidence>
<evidence type="ECO:0000313" key="4">
    <source>
        <dbReference type="Proteomes" id="UP000785679"/>
    </source>
</evidence>
<dbReference type="EMBL" id="RRYP01001741">
    <property type="protein sequence ID" value="TNV85547.1"/>
    <property type="molecule type" value="Genomic_DNA"/>
</dbReference>
<gene>
    <name evidence="3" type="ORF">FGO68_gene9768</name>
</gene>
<feature type="compositionally biased region" description="Polar residues" evidence="1">
    <location>
        <begin position="211"/>
        <end position="222"/>
    </location>
</feature>
<feature type="region of interest" description="Disordered" evidence="1">
    <location>
        <begin position="211"/>
        <end position="231"/>
    </location>
</feature>
<feature type="transmembrane region" description="Helical" evidence="2">
    <location>
        <begin position="32"/>
        <end position="52"/>
    </location>
</feature>
<keyword evidence="4" id="KW-1185">Reference proteome</keyword>
<feature type="transmembrane region" description="Helical" evidence="2">
    <location>
        <begin position="88"/>
        <end position="106"/>
    </location>
</feature>
<feature type="transmembrane region" description="Helical" evidence="2">
    <location>
        <begin position="126"/>
        <end position="148"/>
    </location>
</feature>
<feature type="region of interest" description="Disordered" evidence="1">
    <location>
        <begin position="266"/>
        <end position="292"/>
    </location>
</feature>
<reference evidence="3" key="1">
    <citation type="submission" date="2019-06" db="EMBL/GenBank/DDBJ databases">
        <authorList>
            <person name="Zheng W."/>
        </authorList>
    </citation>
    <scope>NUCLEOTIDE SEQUENCE</scope>
    <source>
        <strain evidence="3">QDHG01</strain>
    </source>
</reference>
<proteinExistence type="predicted"/>
<evidence type="ECO:0000256" key="1">
    <source>
        <dbReference type="SAM" id="MobiDB-lite"/>
    </source>
</evidence>
<organism evidence="3 4">
    <name type="scientific">Halteria grandinella</name>
    <dbReference type="NCBI Taxonomy" id="5974"/>
    <lineage>
        <taxon>Eukaryota</taxon>
        <taxon>Sar</taxon>
        <taxon>Alveolata</taxon>
        <taxon>Ciliophora</taxon>
        <taxon>Intramacronucleata</taxon>
        <taxon>Spirotrichea</taxon>
        <taxon>Stichotrichia</taxon>
        <taxon>Sporadotrichida</taxon>
        <taxon>Halteriidae</taxon>
        <taxon>Halteria</taxon>
    </lineage>
</organism>
<comment type="caution">
    <text evidence="3">The sequence shown here is derived from an EMBL/GenBank/DDBJ whole genome shotgun (WGS) entry which is preliminary data.</text>
</comment>
<feature type="transmembrane region" description="Helical" evidence="2">
    <location>
        <begin position="58"/>
        <end position="76"/>
    </location>
</feature>
<dbReference type="Proteomes" id="UP000785679">
    <property type="component" value="Unassembled WGS sequence"/>
</dbReference>
<dbReference type="AlphaFoldDB" id="A0A8J8T7P5"/>